<dbReference type="Gene3D" id="2.60.120.10">
    <property type="entry name" value="Jelly Rolls"/>
    <property type="match status" value="2"/>
</dbReference>
<evidence type="ECO:0000256" key="2">
    <source>
        <dbReference type="ARBA" id="ARBA00001997"/>
    </source>
</evidence>
<dbReference type="EC" id="5.1.3.13" evidence="3"/>
<name>A0AAD2ZJJ6_PRORE</name>
<comment type="catalytic activity">
    <reaction evidence="1">
        <text>dTDP-4-dehydro-6-deoxy-alpha-D-glucose = dTDP-4-dehydro-beta-L-rhamnose</text>
        <dbReference type="Rhea" id="RHEA:16969"/>
        <dbReference type="ChEBI" id="CHEBI:57649"/>
        <dbReference type="ChEBI" id="CHEBI:62830"/>
        <dbReference type="EC" id="5.1.3.13"/>
    </reaction>
</comment>
<sequence length="434" mass="50123">MRFYMDEINDLNQKITITGLHWISRWRVNNGKSDSYVIPFVTTYPINIIYHGEHEFKYGQYGIHLGQQDMLTFIGNTEQIITAKFIDCRANSPTFRVSLEFNITPSSAKTLVIPPGIAHTFHNLENIFTINSYALFLPDIETLSRPDLTWFPDNDVINIPENVHPLEVSGYFPMTEEAADIVYHRIAEYQHKNLMKHKFQHSETRELNLDDGSKINVRIREKINDDEVLVLPNSIIIGVEFKEIPSVKTGKYSGIVPLTRMSPMYIVEHGYEHYDFDSYGLHLGQEDHLTFLGKAEHQITLKLVDMREGSDTIFVEDEITFTPLPNVELVIPCGVAHALMNMAGVVTVNRPIIYISEDKEYIPGHDVIDWPIKNLNYMSYKTNNIKADKKYYEFLIEKQKEIVREAPTHNTPKSVVVFDDKLGRYVKVLLKEKV</sequence>
<dbReference type="GO" id="GO:0000271">
    <property type="term" value="P:polysaccharide biosynthetic process"/>
    <property type="evidence" value="ECO:0007669"/>
    <property type="project" value="TreeGrafter"/>
</dbReference>
<evidence type="ECO:0000256" key="5">
    <source>
        <dbReference type="ARBA" id="ARBA00029758"/>
    </source>
</evidence>
<dbReference type="GO" id="GO:0008830">
    <property type="term" value="F:dTDP-4-dehydrorhamnose 3,5-epimerase activity"/>
    <property type="evidence" value="ECO:0007669"/>
    <property type="project" value="UniProtKB-EC"/>
</dbReference>
<reference evidence="8" key="1">
    <citation type="submission" date="2023-10" db="EMBL/GenBank/DDBJ databases">
        <authorList>
            <consortium name="Clinical and Environmental Microbiology Branch: Whole genome sequencing antimicrobial resistance pathogens in the healthcare setting"/>
        </authorList>
    </citation>
    <scope>NUCLEOTIDE SEQUENCE</scope>
    <source>
        <strain evidence="8">2020QW-00022</strain>
    </source>
</reference>
<dbReference type="InterPro" id="IPR011051">
    <property type="entry name" value="RmlC_Cupin_sf"/>
</dbReference>
<comment type="function">
    <text evidence="2">Catalyzes the epimerization of the C3' and C5'positions of dTDP-6-deoxy-D-xylo-4-hexulose, forming dTDP-6-deoxy-L-lyxo-4-hexulose.</text>
</comment>
<dbReference type="EMBL" id="ABEXCJ050000007">
    <property type="protein sequence ID" value="EMR4591101.1"/>
    <property type="molecule type" value="Genomic_DNA"/>
</dbReference>
<dbReference type="EMBL" id="ABEXCJ040000007">
    <property type="protein sequence ID" value="ELR5218914.1"/>
    <property type="molecule type" value="Genomic_DNA"/>
</dbReference>
<protein>
    <recommendedName>
        <fullName evidence="4">dTDP-4-dehydrorhamnose 3,5-epimerase</fullName>
        <ecNumber evidence="3">5.1.3.13</ecNumber>
    </recommendedName>
    <alternativeName>
        <fullName evidence="6">Thymidine diphospho-4-keto-rhamnose 3,5-epimerase</fullName>
    </alternativeName>
    <alternativeName>
        <fullName evidence="5">dTDP-4-keto-6-deoxyglucose 3,5-epimerase</fullName>
    </alternativeName>
    <alternativeName>
        <fullName evidence="7">dTDP-6-deoxy-D-xylo-4-hexulose 3,5-epimerase</fullName>
    </alternativeName>
</protein>
<evidence type="ECO:0000313" key="9">
    <source>
        <dbReference type="EMBL" id="EMR4591101.1"/>
    </source>
</evidence>
<dbReference type="InterPro" id="IPR014710">
    <property type="entry name" value="RmlC-like_jellyroll"/>
</dbReference>
<evidence type="ECO:0000256" key="3">
    <source>
        <dbReference type="ARBA" id="ARBA00012098"/>
    </source>
</evidence>
<evidence type="ECO:0000256" key="1">
    <source>
        <dbReference type="ARBA" id="ARBA00001298"/>
    </source>
</evidence>
<dbReference type="GO" id="GO:0005829">
    <property type="term" value="C:cytosol"/>
    <property type="evidence" value="ECO:0007669"/>
    <property type="project" value="TreeGrafter"/>
</dbReference>
<evidence type="ECO:0000313" key="8">
    <source>
        <dbReference type="EMBL" id="ELR5218914.1"/>
    </source>
</evidence>
<dbReference type="AlphaFoldDB" id="A0AAD2ZJJ6"/>
<comment type="caution">
    <text evidence="8">The sequence shown here is derived from an EMBL/GenBank/DDBJ whole genome shotgun (WGS) entry which is preliminary data.</text>
</comment>
<proteinExistence type="predicted"/>
<dbReference type="PANTHER" id="PTHR21047">
    <property type="entry name" value="DTDP-6-DEOXY-D-GLUCOSE-3,5 EPIMERASE"/>
    <property type="match status" value="1"/>
</dbReference>
<organism evidence="8">
    <name type="scientific">Providencia rettgeri</name>
    <dbReference type="NCBI Taxonomy" id="587"/>
    <lineage>
        <taxon>Bacteria</taxon>
        <taxon>Pseudomonadati</taxon>
        <taxon>Pseudomonadota</taxon>
        <taxon>Gammaproteobacteria</taxon>
        <taxon>Enterobacterales</taxon>
        <taxon>Morganellaceae</taxon>
        <taxon>Providencia</taxon>
    </lineage>
</organism>
<evidence type="ECO:0000256" key="7">
    <source>
        <dbReference type="ARBA" id="ARBA00033311"/>
    </source>
</evidence>
<gene>
    <name evidence="9" type="ORF">M0K77_003448</name>
    <name evidence="8" type="ORF">M0K77_RS17240</name>
</gene>
<accession>A0AAD2ZJJ6</accession>
<dbReference type="InterPro" id="IPR000888">
    <property type="entry name" value="RmlC-like"/>
</dbReference>
<dbReference type="PANTHER" id="PTHR21047:SF2">
    <property type="entry name" value="THYMIDINE DIPHOSPHO-4-KETO-RHAMNOSE 3,5-EPIMERASE"/>
    <property type="match status" value="1"/>
</dbReference>
<dbReference type="SUPFAM" id="SSF51182">
    <property type="entry name" value="RmlC-like cupins"/>
    <property type="match status" value="2"/>
</dbReference>
<evidence type="ECO:0000256" key="4">
    <source>
        <dbReference type="ARBA" id="ARBA00019595"/>
    </source>
</evidence>
<evidence type="ECO:0000256" key="6">
    <source>
        <dbReference type="ARBA" id="ARBA00031424"/>
    </source>
</evidence>